<name>A0A1B0GCP1_GLOMM</name>
<dbReference type="EnsemblMetazoa" id="GMOY011067-RA">
    <property type="protein sequence ID" value="GMOY011067-PA"/>
    <property type="gene ID" value="GMOY011067"/>
</dbReference>
<evidence type="ECO:0000313" key="3">
    <source>
        <dbReference type="Proteomes" id="UP000092444"/>
    </source>
</evidence>
<dbReference type="Proteomes" id="UP000092444">
    <property type="component" value="Unassembled WGS sequence"/>
</dbReference>
<organism evidence="2 3">
    <name type="scientific">Glossina morsitans morsitans</name>
    <name type="common">Savannah tsetse fly</name>
    <dbReference type="NCBI Taxonomy" id="37546"/>
    <lineage>
        <taxon>Eukaryota</taxon>
        <taxon>Metazoa</taxon>
        <taxon>Ecdysozoa</taxon>
        <taxon>Arthropoda</taxon>
        <taxon>Hexapoda</taxon>
        <taxon>Insecta</taxon>
        <taxon>Pterygota</taxon>
        <taxon>Neoptera</taxon>
        <taxon>Endopterygota</taxon>
        <taxon>Diptera</taxon>
        <taxon>Brachycera</taxon>
        <taxon>Muscomorpha</taxon>
        <taxon>Hippoboscoidea</taxon>
        <taxon>Glossinidae</taxon>
        <taxon>Glossina</taxon>
    </lineage>
</organism>
<feature type="region of interest" description="Disordered" evidence="1">
    <location>
        <begin position="110"/>
        <end position="138"/>
    </location>
</feature>
<sequence length="138" mass="16094">MAKQERIGKSYTSPYSQANQRYPSQSEEFISWRSGTTQRKECAQQGEYGRNSNYGGQQRRWSSPCKRNANNHFRRTNPERKNETNTSYFHLSMVEDPWYQLMERKSAIDKSEINISQGNSLSASKSSRDDGRKIPDKK</sequence>
<evidence type="ECO:0000313" key="2">
    <source>
        <dbReference type="EnsemblMetazoa" id="GMOY011067-PA"/>
    </source>
</evidence>
<dbReference type="InterPro" id="IPR028265">
    <property type="entry name" value="TTDN1/SICKLE"/>
</dbReference>
<dbReference type="EMBL" id="CCAG010002176">
    <property type="status" value="NOT_ANNOTATED_CDS"/>
    <property type="molecule type" value="Genomic_DNA"/>
</dbReference>
<accession>A0A1B0GCP1</accession>
<keyword evidence="3" id="KW-1185">Reference proteome</keyword>
<dbReference type="VEuPathDB" id="VectorBase:GMOY011067"/>
<dbReference type="AlphaFoldDB" id="A0A1B0GCP1"/>
<evidence type="ECO:0000256" key="1">
    <source>
        <dbReference type="SAM" id="MobiDB-lite"/>
    </source>
</evidence>
<feature type="compositionally biased region" description="Basic and acidic residues" evidence="1">
    <location>
        <begin position="126"/>
        <end position="138"/>
    </location>
</feature>
<proteinExistence type="predicted"/>
<feature type="compositionally biased region" description="Polar residues" evidence="1">
    <location>
        <begin position="50"/>
        <end position="61"/>
    </location>
</feature>
<reference evidence="2" key="1">
    <citation type="submission" date="2020-05" db="UniProtKB">
        <authorList>
            <consortium name="EnsemblMetazoa"/>
        </authorList>
    </citation>
    <scope>IDENTIFICATION</scope>
    <source>
        <strain evidence="2">Yale</strain>
    </source>
</reference>
<protein>
    <submittedName>
        <fullName evidence="2">Uncharacterized protein</fullName>
    </submittedName>
</protein>
<feature type="compositionally biased region" description="Polar residues" evidence="1">
    <location>
        <begin position="113"/>
        <end position="125"/>
    </location>
</feature>
<feature type="region of interest" description="Disordered" evidence="1">
    <location>
        <begin position="1"/>
        <end position="86"/>
    </location>
</feature>
<dbReference type="Pfam" id="PF15502">
    <property type="entry name" value="MPLKIP"/>
    <property type="match status" value="1"/>
</dbReference>
<feature type="compositionally biased region" description="Polar residues" evidence="1">
    <location>
        <begin position="10"/>
        <end position="37"/>
    </location>
</feature>